<dbReference type="EMBL" id="CAJOBS010000784">
    <property type="protein sequence ID" value="CAF4641484.1"/>
    <property type="molecule type" value="Genomic_DNA"/>
</dbReference>
<feature type="transmembrane region" description="Helical" evidence="1">
    <location>
        <begin position="158"/>
        <end position="186"/>
    </location>
</feature>
<evidence type="ECO:0000313" key="4">
    <source>
        <dbReference type="EMBL" id="CAF3546415.1"/>
    </source>
</evidence>
<feature type="transmembrane region" description="Helical" evidence="1">
    <location>
        <begin position="74"/>
        <end position="93"/>
    </location>
</feature>
<keyword evidence="1" id="KW-1133">Transmembrane helix</keyword>
<dbReference type="EMBL" id="CAJOBO010001192">
    <property type="protein sequence ID" value="CAF4349663.1"/>
    <property type="molecule type" value="Genomic_DNA"/>
</dbReference>
<gene>
    <name evidence="4" type="ORF">FME351_LOCUS19251</name>
    <name evidence="6" type="ORF">GRG538_LOCUS25764</name>
    <name evidence="8" type="ORF">HFQ381_LOCUS16661</name>
    <name evidence="5" type="ORF">KIK155_LOCUS20474</name>
    <name evidence="3" type="ORF">LUA448_LOCUS17791</name>
    <name evidence="10" type="ORF">QYT958_LOCUS9189</name>
    <name evidence="2" type="ORF">TIS948_LOCUS21770</name>
    <name evidence="11" type="ORF">TOA249_LOCUS13316</name>
    <name evidence="9" type="ORF">TSG867_LOCUS14285</name>
    <name evidence="7" type="ORF">UJA718_LOCUS6478</name>
</gene>
<dbReference type="EMBL" id="CAJNXB010003763">
    <property type="protein sequence ID" value="CAF3334957.1"/>
    <property type="molecule type" value="Genomic_DNA"/>
</dbReference>
<dbReference type="Proteomes" id="UP000663833">
    <property type="component" value="Unassembled WGS sequence"/>
</dbReference>
<evidence type="ECO:0000313" key="9">
    <source>
        <dbReference type="EMBL" id="CAF4417936.1"/>
    </source>
</evidence>
<proteinExistence type="predicted"/>
<dbReference type="AlphaFoldDB" id="A0A818AF92"/>
<dbReference type="EMBL" id="CAJOBR010000957">
    <property type="protein sequence ID" value="CAF4564286.1"/>
    <property type="molecule type" value="Genomic_DNA"/>
</dbReference>
<dbReference type="Proteomes" id="UP000663865">
    <property type="component" value="Unassembled WGS sequence"/>
</dbReference>
<protein>
    <submittedName>
        <fullName evidence="3">Uncharacterized protein</fullName>
    </submittedName>
</protein>
<dbReference type="Proteomes" id="UP000663869">
    <property type="component" value="Unassembled WGS sequence"/>
</dbReference>
<keyword evidence="13" id="KW-1185">Reference proteome</keyword>
<keyword evidence="1" id="KW-0472">Membrane</keyword>
<evidence type="ECO:0000313" key="12">
    <source>
        <dbReference type="Proteomes" id="UP000663833"/>
    </source>
</evidence>
<evidence type="ECO:0000313" key="10">
    <source>
        <dbReference type="EMBL" id="CAF4564286.1"/>
    </source>
</evidence>
<dbReference type="EMBL" id="CAJNYD010002211">
    <property type="protein sequence ID" value="CAF3403213.1"/>
    <property type="molecule type" value="Genomic_DNA"/>
</dbReference>
<dbReference type="OrthoDB" id="9979270at2759"/>
<organism evidence="3 12">
    <name type="scientific">Rotaria socialis</name>
    <dbReference type="NCBI Taxonomy" id="392032"/>
    <lineage>
        <taxon>Eukaryota</taxon>
        <taxon>Metazoa</taxon>
        <taxon>Spiralia</taxon>
        <taxon>Gnathifera</taxon>
        <taxon>Rotifera</taxon>
        <taxon>Eurotatoria</taxon>
        <taxon>Bdelloidea</taxon>
        <taxon>Philodinida</taxon>
        <taxon>Philodinidae</taxon>
        <taxon>Rotaria</taxon>
    </lineage>
</organism>
<accession>A0A818AF92</accession>
<evidence type="ECO:0000313" key="2">
    <source>
        <dbReference type="EMBL" id="CAF3334957.1"/>
    </source>
</evidence>
<dbReference type="EMBL" id="CAJNYU010002384">
    <property type="protein sequence ID" value="CAF3546415.1"/>
    <property type="molecule type" value="Genomic_DNA"/>
</dbReference>
<sequence length="188" mass="20381">MGFSERFPRWITGIIGIIQAALTAGIVGLELWSAYIDLAHGTIWVGFWAGLIFIPTALLMLFITCCCRGRIYGFYVLILTILSGLLACVVIYFDQYFLNNLCACYLGDQLCCAVGSIPSFSSNYSNTLNTCSTYQTAGTISAYTCKTTPTSKLPLLKAQLACACGMLVACALYALLYIFACVGICFGH</sequence>
<dbReference type="Proteomes" id="UP000663872">
    <property type="component" value="Unassembled WGS sequence"/>
</dbReference>
<dbReference type="Proteomes" id="UP000663848">
    <property type="component" value="Unassembled WGS sequence"/>
</dbReference>
<evidence type="ECO:0000313" key="11">
    <source>
        <dbReference type="EMBL" id="CAF4641484.1"/>
    </source>
</evidence>
<dbReference type="EMBL" id="CAJOBP010000607">
    <property type="protein sequence ID" value="CAF4199771.1"/>
    <property type="molecule type" value="Genomic_DNA"/>
</dbReference>
<dbReference type="EMBL" id="CAJNYV010003598">
    <property type="protein sequence ID" value="CAF3591665.1"/>
    <property type="molecule type" value="Genomic_DNA"/>
</dbReference>
<evidence type="ECO:0000313" key="3">
    <source>
        <dbReference type="EMBL" id="CAF3403213.1"/>
    </source>
</evidence>
<evidence type="ECO:0000313" key="8">
    <source>
        <dbReference type="EMBL" id="CAF4349663.1"/>
    </source>
</evidence>
<dbReference type="EMBL" id="CAJNYT010004405">
    <property type="protein sequence ID" value="CAF3661237.1"/>
    <property type="molecule type" value="Genomic_DNA"/>
</dbReference>
<evidence type="ECO:0000313" key="5">
    <source>
        <dbReference type="EMBL" id="CAF3591665.1"/>
    </source>
</evidence>
<evidence type="ECO:0000313" key="6">
    <source>
        <dbReference type="EMBL" id="CAF3661237.1"/>
    </source>
</evidence>
<dbReference type="Proteomes" id="UP000663873">
    <property type="component" value="Unassembled WGS sequence"/>
</dbReference>
<comment type="caution">
    <text evidence="3">The sequence shown here is derived from an EMBL/GenBank/DDBJ whole genome shotgun (WGS) entry which is preliminary data.</text>
</comment>
<dbReference type="Proteomes" id="UP000663862">
    <property type="component" value="Unassembled WGS sequence"/>
</dbReference>
<feature type="transmembrane region" description="Helical" evidence="1">
    <location>
        <begin position="41"/>
        <end position="62"/>
    </location>
</feature>
<dbReference type="EMBL" id="CAJOBQ010000788">
    <property type="protein sequence ID" value="CAF4417936.1"/>
    <property type="molecule type" value="Genomic_DNA"/>
</dbReference>
<keyword evidence="1" id="KW-0812">Transmembrane</keyword>
<feature type="transmembrane region" description="Helical" evidence="1">
    <location>
        <begin position="12"/>
        <end position="35"/>
    </location>
</feature>
<evidence type="ECO:0000313" key="7">
    <source>
        <dbReference type="EMBL" id="CAF4199771.1"/>
    </source>
</evidence>
<dbReference type="Proteomes" id="UP000663825">
    <property type="component" value="Unassembled WGS sequence"/>
</dbReference>
<dbReference type="Proteomes" id="UP000663838">
    <property type="component" value="Unassembled WGS sequence"/>
</dbReference>
<dbReference type="Proteomes" id="UP000663851">
    <property type="component" value="Unassembled WGS sequence"/>
</dbReference>
<name>A0A818AF92_9BILA</name>
<reference evidence="3" key="1">
    <citation type="submission" date="2021-02" db="EMBL/GenBank/DDBJ databases">
        <authorList>
            <person name="Nowell W R."/>
        </authorList>
    </citation>
    <scope>NUCLEOTIDE SEQUENCE</scope>
</reference>
<evidence type="ECO:0000256" key="1">
    <source>
        <dbReference type="SAM" id="Phobius"/>
    </source>
</evidence>
<evidence type="ECO:0000313" key="13">
    <source>
        <dbReference type="Proteomes" id="UP000663873"/>
    </source>
</evidence>